<organism evidence="1 2">
    <name type="scientific">Agrobacterium tomkonis CFBP 6623</name>
    <dbReference type="NCBI Taxonomy" id="1183432"/>
    <lineage>
        <taxon>Bacteria</taxon>
        <taxon>Pseudomonadati</taxon>
        <taxon>Pseudomonadota</taxon>
        <taxon>Alphaproteobacteria</taxon>
        <taxon>Hyphomicrobiales</taxon>
        <taxon>Rhizobiaceae</taxon>
        <taxon>Rhizobium/Agrobacterium group</taxon>
        <taxon>Agrobacterium</taxon>
        <taxon>Agrobacterium tumefaciens complex</taxon>
    </lineage>
</organism>
<dbReference type="SUPFAM" id="SSF52467">
    <property type="entry name" value="DHS-like NAD/FAD-binding domain"/>
    <property type="match status" value="1"/>
</dbReference>
<protein>
    <submittedName>
        <fullName evidence="1">Uncharacterized protein</fullName>
    </submittedName>
</protein>
<dbReference type="STRING" id="1183432.AGR3A_Cc190130"/>
<dbReference type="AlphaFoldDB" id="A0A1S7P2V3"/>
<dbReference type="EMBL" id="FBWK01000011">
    <property type="protein sequence ID" value="CUX14812.1"/>
    <property type="molecule type" value="Genomic_DNA"/>
</dbReference>
<evidence type="ECO:0000313" key="2">
    <source>
        <dbReference type="Proteomes" id="UP000191988"/>
    </source>
</evidence>
<dbReference type="Proteomes" id="UP000191988">
    <property type="component" value="Unassembled WGS sequence"/>
</dbReference>
<keyword evidence="2" id="KW-1185">Reference proteome</keyword>
<dbReference type="RefSeq" id="WP_080842044.1">
    <property type="nucleotide sequence ID" value="NZ_LT009723.1"/>
</dbReference>
<evidence type="ECO:0000313" key="1">
    <source>
        <dbReference type="EMBL" id="CUX14812.1"/>
    </source>
</evidence>
<name>A0A1S7P2V3_9HYPH</name>
<accession>A0A1S7P2V3</accession>
<dbReference type="Pfam" id="PF13289">
    <property type="entry name" value="SIR2_2"/>
    <property type="match status" value="1"/>
</dbReference>
<sequence>MAAKLIEQIAKTAQNCVQQNPVIVLGSGASASYGLRGMGPLAKHLLDTVDASPGEEEDAWLLVRTALSQDEGLEEALLKNSVPTSLVAKIINRTWEAIAADDLSLLYRASRRETEFALSRLLQGLFRSTQKVLSIVTTNYDRVAEYSVDLAGYMHETGFSTGLIRSRQQSAFVPFLGTQEIRRVRIWKVHGSVDWFSDKEDVPVCLPLTPTVPEGFSPLIVTPGMSKYERTHDEPFRSAIQGADAAIAGANAILCVGYGFRDRHIQPKIIERCRGGNVPIIVLARTLTPEAHEFLHKSGGRSWLAMQMHEGNTRVFSPEHPDGADLDGDVWSLDSFNRLVF</sequence>
<proteinExistence type="predicted"/>
<reference evidence="2" key="1">
    <citation type="submission" date="2016-01" db="EMBL/GenBank/DDBJ databases">
        <authorList>
            <person name="Regsiter A."/>
            <person name="william w."/>
        </authorList>
    </citation>
    <scope>NUCLEOTIDE SEQUENCE [LARGE SCALE GENOMIC DNA]</scope>
    <source>
        <strain evidence="2">CFBP 6623</strain>
    </source>
</reference>
<dbReference type="InterPro" id="IPR029035">
    <property type="entry name" value="DHS-like_NAD/FAD-binding_dom"/>
</dbReference>
<gene>
    <name evidence="1" type="ORF">AGR3A_Cc190130</name>
</gene>